<keyword evidence="3 6" id="KW-0812">Transmembrane</keyword>
<dbReference type="PANTHER" id="PTHR30178:SF3">
    <property type="entry name" value="SUCCINATE-ACETATE_PROTON SYMPORTER SATP"/>
    <property type="match status" value="1"/>
</dbReference>
<dbReference type="GO" id="GO:0071422">
    <property type="term" value="P:succinate transmembrane transport"/>
    <property type="evidence" value="ECO:0007669"/>
    <property type="project" value="TreeGrafter"/>
</dbReference>
<gene>
    <name evidence="7" type="primary">yaaH</name>
    <name evidence="7" type="ORF">NCTC10211_00318</name>
</gene>
<dbReference type="GO" id="GO:0005886">
    <property type="term" value="C:plasma membrane"/>
    <property type="evidence" value="ECO:0007669"/>
    <property type="project" value="TreeGrafter"/>
</dbReference>
<feature type="transmembrane region" description="Helical" evidence="6">
    <location>
        <begin position="189"/>
        <end position="208"/>
    </location>
</feature>
<dbReference type="InterPro" id="IPR047623">
    <property type="entry name" value="SatP"/>
</dbReference>
<feature type="transmembrane region" description="Helical" evidence="6">
    <location>
        <begin position="241"/>
        <end position="261"/>
    </location>
</feature>
<comment type="similarity">
    <text evidence="2">Belongs to the acetate uptake transporter (AceTr) (TC 2.A.96) family.</text>
</comment>
<keyword evidence="5 6" id="KW-0472">Membrane</keyword>
<sequence>MRAIFCFFNCPISQCDPRLAAAVANKMGPSSPASRGKAKKISFFIVIQIIVSGCGDHYDARALVENFDFLAIQTIYDFTSLFPLIFCYRRGLMHTNKLANPGPLGLMGFGMTTVLLNLHNAGFFPLNSAIISMGIFFGGLAQILAGLLEYKKGNTFGMTAFTAYGSFWLSLVGLLLLPRLGLAEATEAHVLGIYLALWGVFTLFMFFGTLGANRVLQFVFASLTLLFALLAVGNITGNHVLLTFAGYEGIICGASAIYLAMAEVLNEQYGRTVLPIGEPAPARVAASPVAA</sequence>
<dbReference type="Pfam" id="PF01184">
    <property type="entry name" value="Gpr1_Fun34_YaaH"/>
    <property type="match status" value="1"/>
</dbReference>
<accession>A0A379Y188</accession>
<protein>
    <submittedName>
        <fullName evidence="7">Inner membrane protein yaaH</fullName>
    </submittedName>
</protein>
<dbReference type="NCBIfam" id="NF007941">
    <property type="entry name" value="PRK10659.1"/>
    <property type="match status" value="1"/>
</dbReference>
<evidence type="ECO:0000256" key="3">
    <source>
        <dbReference type="ARBA" id="ARBA00022692"/>
    </source>
</evidence>
<evidence type="ECO:0000313" key="7">
    <source>
        <dbReference type="EMBL" id="SUI39370.1"/>
    </source>
</evidence>
<evidence type="ECO:0000256" key="4">
    <source>
        <dbReference type="ARBA" id="ARBA00022989"/>
    </source>
</evidence>
<dbReference type="AlphaFoldDB" id="A0A379Y188"/>
<reference evidence="7 8" key="1">
    <citation type="submission" date="2018-06" db="EMBL/GenBank/DDBJ databases">
        <authorList>
            <consortium name="Pathogen Informatics"/>
            <person name="Doyle S."/>
        </authorList>
    </citation>
    <scope>NUCLEOTIDE SEQUENCE [LARGE SCALE GENOMIC DNA]</scope>
    <source>
        <strain evidence="7 8">NCTC10211</strain>
    </source>
</reference>
<comment type="subcellular location">
    <subcellularLocation>
        <location evidence="1">Membrane</location>
        <topology evidence="1">Multi-pass membrane protein</topology>
    </subcellularLocation>
</comment>
<dbReference type="NCBIfam" id="NF038013">
    <property type="entry name" value="AceTr_1"/>
    <property type="match status" value="1"/>
</dbReference>
<evidence type="ECO:0000256" key="5">
    <source>
        <dbReference type="ARBA" id="ARBA00023136"/>
    </source>
</evidence>
<proteinExistence type="inferred from homology"/>
<feature type="transmembrane region" description="Helical" evidence="6">
    <location>
        <begin position="215"/>
        <end position="235"/>
    </location>
</feature>
<dbReference type="Proteomes" id="UP000254765">
    <property type="component" value="Unassembled WGS sequence"/>
</dbReference>
<evidence type="ECO:0000256" key="2">
    <source>
        <dbReference type="ARBA" id="ARBA00005587"/>
    </source>
</evidence>
<feature type="transmembrane region" description="Helical" evidence="6">
    <location>
        <begin position="155"/>
        <end position="177"/>
    </location>
</feature>
<evidence type="ECO:0000313" key="8">
    <source>
        <dbReference type="Proteomes" id="UP000254765"/>
    </source>
</evidence>
<dbReference type="EMBL" id="UGYK01000002">
    <property type="protein sequence ID" value="SUI39370.1"/>
    <property type="molecule type" value="Genomic_DNA"/>
</dbReference>
<keyword evidence="4 6" id="KW-1133">Transmembrane helix</keyword>
<evidence type="ECO:0000256" key="6">
    <source>
        <dbReference type="SAM" id="Phobius"/>
    </source>
</evidence>
<dbReference type="GO" id="GO:0015360">
    <property type="term" value="F:acetate:proton symporter activity"/>
    <property type="evidence" value="ECO:0007669"/>
    <property type="project" value="TreeGrafter"/>
</dbReference>
<organism evidence="7 8">
    <name type="scientific">Serratia marcescens</name>
    <dbReference type="NCBI Taxonomy" id="615"/>
    <lineage>
        <taxon>Bacteria</taxon>
        <taxon>Pseudomonadati</taxon>
        <taxon>Pseudomonadota</taxon>
        <taxon>Gammaproteobacteria</taxon>
        <taxon>Enterobacterales</taxon>
        <taxon>Yersiniaceae</taxon>
        <taxon>Serratia</taxon>
    </lineage>
</organism>
<name>A0A379Y188_SERMA</name>
<dbReference type="PANTHER" id="PTHR30178">
    <property type="entry name" value="INNER MEMBRANE PROTEIN YAAH"/>
    <property type="match status" value="1"/>
</dbReference>
<feature type="transmembrane region" description="Helical" evidence="6">
    <location>
        <begin position="124"/>
        <end position="148"/>
    </location>
</feature>
<evidence type="ECO:0000256" key="1">
    <source>
        <dbReference type="ARBA" id="ARBA00004141"/>
    </source>
</evidence>
<dbReference type="InterPro" id="IPR000791">
    <property type="entry name" value="Gpr1/Fun34/SatP-like"/>
</dbReference>